<feature type="region of interest" description="Disordered" evidence="1">
    <location>
        <begin position="129"/>
        <end position="214"/>
    </location>
</feature>
<comment type="caution">
    <text evidence="2">The sequence shown here is derived from an EMBL/GenBank/DDBJ whole genome shotgun (WGS) entry which is preliminary data.</text>
</comment>
<accession>A0ABY1QUU2</accession>
<organism evidence="2 3">
    <name type="scientific">Noviherbaspirillum suwonense</name>
    <dbReference type="NCBI Taxonomy" id="1224511"/>
    <lineage>
        <taxon>Bacteria</taxon>
        <taxon>Pseudomonadati</taxon>
        <taxon>Pseudomonadota</taxon>
        <taxon>Betaproteobacteria</taxon>
        <taxon>Burkholderiales</taxon>
        <taxon>Oxalobacteraceae</taxon>
        <taxon>Noviherbaspirillum</taxon>
    </lineage>
</organism>
<sequence>MTFNAITYQQSIRALSLPVPDSHTLFDIFDIEGDSIVKAVDAFKAGNERAKNYLKGILYAVTPATKERLARRGLIVPGMGVLISIGRHEGPDFSVKLKAWDESGRDNCDEARYVRLTLARYLEKASRSSAAPVAVHGDPAPSAPAGTGSPTQARSALTMPPARQAVPAAGTQVDQPRAQQRAEALQQDQPPSADIPWPESESDSGPGPDDERYKSFHVYGGKFAACFSEDKTQRGIHTIRVEATEANGQRTYNWKNKVAIQLSQRELPLMLATLMLWTSRFEAKGHGQNNEKWMTLEAQPGKLYLSVQSKGTGARGVAITPGDAYPITTMIVKQMLANDPFLTADLVFKLAKKQIEIMQQGV</sequence>
<dbReference type="EMBL" id="FXUL01000045">
    <property type="protein sequence ID" value="SMP81540.1"/>
    <property type="molecule type" value="Genomic_DNA"/>
</dbReference>
<proteinExistence type="predicted"/>
<name>A0ABY1QUU2_9BURK</name>
<keyword evidence="3" id="KW-1185">Reference proteome</keyword>
<dbReference type="Proteomes" id="UP001158049">
    <property type="component" value="Unassembled WGS sequence"/>
</dbReference>
<protein>
    <submittedName>
        <fullName evidence="2">Uncharacterized protein</fullName>
    </submittedName>
</protein>
<feature type="compositionally biased region" description="Low complexity" evidence="1">
    <location>
        <begin position="139"/>
        <end position="151"/>
    </location>
</feature>
<evidence type="ECO:0000256" key="1">
    <source>
        <dbReference type="SAM" id="MobiDB-lite"/>
    </source>
</evidence>
<reference evidence="2 3" key="1">
    <citation type="submission" date="2017-05" db="EMBL/GenBank/DDBJ databases">
        <authorList>
            <person name="Varghese N."/>
            <person name="Submissions S."/>
        </authorList>
    </citation>
    <scope>NUCLEOTIDE SEQUENCE [LARGE SCALE GENOMIC DNA]</scope>
    <source>
        <strain evidence="2 3">DSM 26001</strain>
    </source>
</reference>
<evidence type="ECO:0000313" key="3">
    <source>
        <dbReference type="Proteomes" id="UP001158049"/>
    </source>
</evidence>
<evidence type="ECO:0000313" key="2">
    <source>
        <dbReference type="EMBL" id="SMP81540.1"/>
    </source>
</evidence>
<dbReference type="RefSeq" id="WP_283445679.1">
    <property type="nucleotide sequence ID" value="NZ_FXUL01000045.1"/>
</dbReference>
<gene>
    <name evidence="2" type="ORF">SAMN06295970_1457</name>
</gene>